<sequence length="305" mass="35198">MEAPKQIKIKMPKPHEKVILHDAVNNMEYSVYLSYEDAEKCKNDLAFANSLLFHAKCTKSYSNAAQPVQQQAYSAQQSPEDIDVEHDNDYNNPPVESEESVQEKTHWTHNETLALISAYEDHLEDFKNAKRRKKVWEKISTALKETGISHDAGRCEVKWKNLLRTYKSIKDTKKKTGRGTVKFLYFDRLDGILSERPVMNCTHTFSSTSRNSEISEESNNDVGDNSTVQISHQTVEAVVPPIKSFKERRNKVNELINLKIDYYKKKKVDAEKKDVLKAEKFELQKKLVAIEEKKVAILEDYLKKA</sequence>
<organism evidence="3 4">
    <name type="scientific">Phaedon cochleariae</name>
    <name type="common">Mustard beetle</name>
    <dbReference type="NCBI Taxonomy" id="80249"/>
    <lineage>
        <taxon>Eukaryota</taxon>
        <taxon>Metazoa</taxon>
        <taxon>Ecdysozoa</taxon>
        <taxon>Arthropoda</taxon>
        <taxon>Hexapoda</taxon>
        <taxon>Insecta</taxon>
        <taxon>Pterygota</taxon>
        <taxon>Neoptera</taxon>
        <taxon>Endopterygota</taxon>
        <taxon>Coleoptera</taxon>
        <taxon>Polyphaga</taxon>
        <taxon>Cucujiformia</taxon>
        <taxon>Chrysomeloidea</taxon>
        <taxon>Chrysomelidae</taxon>
        <taxon>Chrysomelinae</taxon>
        <taxon>Chrysomelini</taxon>
        <taxon>Phaedon</taxon>
    </lineage>
</organism>
<name>A0A9P0DDX4_PHACE</name>
<dbReference type="Pfam" id="PF13837">
    <property type="entry name" value="Myb_DNA-bind_4"/>
    <property type="match status" value="1"/>
</dbReference>
<dbReference type="EMBL" id="OU896716">
    <property type="protein sequence ID" value="CAH1117577.1"/>
    <property type="molecule type" value="Genomic_DNA"/>
</dbReference>
<feature type="domain" description="Myb-like" evidence="2">
    <location>
        <begin position="99"/>
        <end position="163"/>
    </location>
</feature>
<evidence type="ECO:0000313" key="3">
    <source>
        <dbReference type="EMBL" id="CAH1117577.1"/>
    </source>
</evidence>
<evidence type="ECO:0000259" key="2">
    <source>
        <dbReference type="PROSITE" id="PS50090"/>
    </source>
</evidence>
<proteinExistence type="predicted"/>
<dbReference type="PANTHER" id="PTHR47595:SF1">
    <property type="entry name" value="MYB_SANT-LIKE DNA-BINDING DOMAIN-CONTAINING PROTEIN"/>
    <property type="match status" value="1"/>
</dbReference>
<dbReference type="AlphaFoldDB" id="A0A9P0DDX4"/>
<dbReference type="PROSITE" id="PS50090">
    <property type="entry name" value="MYB_LIKE"/>
    <property type="match status" value="1"/>
</dbReference>
<keyword evidence="4" id="KW-1185">Reference proteome</keyword>
<dbReference type="CDD" id="cd12203">
    <property type="entry name" value="GT1"/>
    <property type="match status" value="1"/>
</dbReference>
<reference evidence="3" key="1">
    <citation type="submission" date="2022-01" db="EMBL/GenBank/DDBJ databases">
        <authorList>
            <person name="King R."/>
        </authorList>
    </citation>
    <scope>NUCLEOTIDE SEQUENCE</scope>
</reference>
<gene>
    <name evidence="3" type="ORF">PHAECO_LOCUS1858</name>
</gene>
<protein>
    <recommendedName>
        <fullName evidence="2">Myb-like domain-containing protein</fullName>
    </recommendedName>
</protein>
<reference evidence="3" key="2">
    <citation type="submission" date="2022-10" db="EMBL/GenBank/DDBJ databases">
        <authorList>
            <consortium name="ENA_rothamsted_submissions"/>
            <consortium name="culmorum"/>
            <person name="King R."/>
        </authorList>
    </citation>
    <scope>NUCLEOTIDE SEQUENCE</scope>
</reference>
<dbReference type="Proteomes" id="UP001153737">
    <property type="component" value="Chromosome 10"/>
</dbReference>
<dbReference type="PANTHER" id="PTHR47595">
    <property type="entry name" value="HEAT SHOCK 70 KDA PROTEIN 14"/>
    <property type="match status" value="1"/>
</dbReference>
<dbReference type="OrthoDB" id="6723674at2759"/>
<feature type="region of interest" description="Disordered" evidence="1">
    <location>
        <begin position="204"/>
        <end position="224"/>
    </location>
</feature>
<evidence type="ECO:0000313" key="4">
    <source>
        <dbReference type="Proteomes" id="UP001153737"/>
    </source>
</evidence>
<dbReference type="InterPro" id="IPR001005">
    <property type="entry name" value="SANT/Myb"/>
</dbReference>
<accession>A0A9P0DDX4</accession>
<dbReference type="Gene3D" id="1.10.10.60">
    <property type="entry name" value="Homeodomain-like"/>
    <property type="match status" value="1"/>
</dbReference>
<dbReference type="InterPro" id="IPR044822">
    <property type="entry name" value="Myb_DNA-bind_4"/>
</dbReference>
<feature type="region of interest" description="Disordered" evidence="1">
    <location>
        <begin position="72"/>
        <end position="104"/>
    </location>
</feature>
<evidence type="ECO:0000256" key="1">
    <source>
        <dbReference type="SAM" id="MobiDB-lite"/>
    </source>
</evidence>